<keyword evidence="1" id="KW-0812">Transmembrane</keyword>
<proteinExistence type="predicted"/>
<keyword evidence="1" id="KW-1133">Transmembrane helix</keyword>
<evidence type="ECO:0000313" key="2">
    <source>
        <dbReference type="EMBL" id="MBD7987831.1"/>
    </source>
</evidence>
<evidence type="ECO:0000313" key="3">
    <source>
        <dbReference type="Proteomes" id="UP000647183"/>
    </source>
</evidence>
<feature type="transmembrane region" description="Helical" evidence="1">
    <location>
        <begin position="52"/>
        <end position="70"/>
    </location>
</feature>
<sequence length="127" mass="13318">MNDMHDDFDRRIRALHAQAVEQVPARTLYELRVRRANAAPAATPARSAGRAGGWWLAAGLAAVFALGIGLRQPGLDSVPAGDSPPSLAAASAAADAAAWDDGLAALDEDPDLYLWLASQDSLILAME</sequence>
<reference evidence="2 3" key="1">
    <citation type="submission" date="2020-08" db="EMBL/GenBank/DDBJ databases">
        <title>A Genomic Blueprint of the Chicken Gut Microbiome.</title>
        <authorList>
            <person name="Gilroy R."/>
            <person name="Ravi A."/>
            <person name="Getino M."/>
            <person name="Pursley I."/>
            <person name="Horton D.L."/>
            <person name="Alikhan N.-F."/>
            <person name="Baker D."/>
            <person name="Gharbi K."/>
            <person name="Hall N."/>
            <person name="Watson M."/>
            <person name="Adriaenssens E.M."/>
            <person name="Foster-Nyarko E."/>
            <person name="Jarju S."/>
            <person name="Secka A."/>
            <person name="Antonio M."/>
            <person name="Oren A."/>
            <person name="Chaudhuri R."/>
            <person name="La Ragione R.M."/>
            <person name="Hildebrand F."/>
            <person name="Pallen M.J."/>
        </authorList>
    </citation>
    <scope>NUCLEOTIDE SEQUENCE [LARGE SCALE GENOMIC DNA]</scope>
    <source>
        <strain evidence="2 3">Sa2BVA3</strain>
    </source>
</reference>
<evidence type="ECO:0008006" key="4">
    <source>
        <dbReference type="Google" id="ProtNLM"/>
    </source>
</evidence>
<gene>
    <name evidence="2" type="ORF">H9645_07295</name>
</gene>
<comment type="caution">
    <text evidence="2">The sequence shown here is derived from an EMBL/GenBank/DDBJ whole genome shotgun (WGS) entry which is preliminary data.</text>
</comment>
<protein>
    <recommendedName>
        <fullName evidence="4">DUF3619 family protein</fullName>
    </recommendedName>
</protein>
<organism evidence="2 3">
    <name type="scientific">Luteimonas colneyensis</name>
    <dbReference type="NCBI Taxonomy" id="2762230"/>
    <lineage>
        <taxon>Bacteria</taxon>
        <taxon>Pseudomonadati</taxon>
        <taxon>Pseudomonadota</taxon>
        <taxon>Gammaproteobacteria</taxon>
        <taxon>Lysobacterales</taxon>
        <taxon>Lysobacteraceae</taxon>
        <taxon>Luteimonas</taxon>
    </lineage>
</organism>
<dbReference type="EMBL" id="JACSQJ010000003">
    <property type="protein sequence ID" value="MBD7987831.1"/>
    <property type="molecule type" value="Genomic_DNA"/>
</dbReference>
<keyword evidence="1" id="KW-0472">Membrane</keyword>
<keyword evidence="3" id="KW-1185">Reference proteome</keyword>
<evidence type="ECO:0000256" key="1">
    <source>
        <dbReference type="SAM" id="Phobius"/>
    </source>
</evidence>
<dbReference type="RefSeq" id="WP_189498869.1">
    <property type="nucleotide sequence ID" value="NZ_JACSQJ010000003.1"/>
</dbReference>
<accession>A0ABR8UIL4</accession>
<name>A0ABR8UIL4_9GAMM</name>
<dbReference type="Proteomes" id="UP000647183">
    <property type="component" value="Unassembled WGS sequence"/>
</dbReference>